<proteinExistence type="predicted"/>
<name>A0A6A6UFI7_9PEZI</name>
<reference evidence="1" key="1">
    <citation type="journal article" date="2020" name="Stud. Mycol.">
        <title>101 Dothideomycetes genomes: a test case for predicting lifestyles and emergence of pathogens.</title>
        <authorList>
            <person name="Haridas S."/>
            <person name="Albert R."/>
            <person name="Binder M."/>
            <person name="Bloem J."/>
            <person name="Labutti K."/>
            <person name="Salamov A."/>
            <person name="Andreopoulos B."/>
            <person name="Baker S."/>
            <person name="Barry K."/>
            <person name="Bills G."/>
            <person name="Bluhm B."/>
            <person name="Cannon C."/>
            <person name="Castanera R."/>
            <person name="Culley D."/>
            <person name="Daum C."/>
            <person name="Ezra D."/>
            <person name="Gonzalez J."/>
            <person name="Henrissat B."/>
            <person name="Kuo A."/>
            <person name="Liang C."/>
            <person name="Lipzen A."/>
            <person name="Lutzoni F."/>
            <person name="Magnuson J."/>
            <person name="Mondo S."/>
            <person name="Nolan M."/>
            <person name="Ohm R."/>
            <person name="Pangilinan J."/>
            <person name="Park H.-J."/>
            <person name="Ramirez L."/>
            <person name="Alfaro M."/>
            <person name="Sun H."/>
            <person name="Tritt A."/>
            <person name="Yoshinaga Y."/>
            <person name="Zwiers L.-H."/>
            <person name="Turgeon B."/>
            <person name="Goodwin S."/>
            <person name="Spatafora J."/>
            <person name="Crous P."/>
            <person name="Grigoriev I."/>
        </authorList>
    </citation>
    <scope>NUCLEOTIDE SEQUENCE</scope>
    <source>
        <strain evidence="1">CBS 115976</strain>
    </source>
</reference>
<dbReference type="EMBL" id="MU004233">
    <property type="protein sequence ID" value="KAF2671045.1"/>
    <property type="molecule type" value="Genomic_DNA"/>
</dbReference>
<dbReference type="AlphaFoldDB" id="A0A6A6UFI7"/>
<keyword evidence="2" id="KW-1185">Reference proteome</keyword>
<evidence type="ECO:0000313" key="1">
    <source>
        <dbReference type="EMBL" id="KAF2671045.1"/>
    </source>
</evidence>
<dbReference type="Proteomes" id="UP000799302">
    <property type="component" value="Unassembled WGS sequence"/>
</dbReference>
<evidence type="ECO:0000313" key="2">
    <source>
        <dbReference type="Proteomes" id="UP000799302"/>
    </source>
</evidence>
<organism evidence="1 2">
    <name type="scientific">Microthyrium microscopicum</name>
    <dbReference type="NCBI Taxonomy" id="703497"/>
    <lineage>
        <taxon>Eukaryota</taxon>
        <taxon>Fungi</taxon>
        <taxon>Dikarya</taxon>
        <taxon>Ascomycota</taxon>
        <taxon>Pezizomycotina</taxon>
        <taxon>Dothideomycetes</taxon>
        <taxon>Dothideomycetes incertae sedis</taxon>
        <taxon>Microthyriales</taxon>
        <taxon>Microthyriaceae</taxon>
        <taxon>Microthyrium</taxon>
    </lineage>
</organism>
<accession>A0A6A6UFI7</accession>
<sequence>MSLVPRVSPETRKPVVASNALNIIHDIGQLVKNSEVAPDPKHIEGIVAKVTELNSLIKNLPDLTNKSLRSATETPNLNEDPDMTPEVIKMFRNMDLEGADAWAKNGQTGLTVLPGSQDNLERFGWDKDWELTKMVRKSNFDLEQAVVEVEIIWPELKSCKEI</sequence>
<gene>
    <name evidence="1" type="ORF">BT63DRAFT_206641</name>
</gene>
<protein>
    <submittedName>
        <fullName evidence="1">Uncharacterized protein</fullName>
    </submittedName>
</protein>